<comment type="similarity">
    <text evidence="2 11">Belongs to the Arg-specific ADP-ribosyltransferase family.</text>
</comment>
<dbReference type="InParanoid" id="A0A3B1JZ33"/>
<dbReference type="Ensembl" id="ENSAMXT00000032075.1">
    <property type="protein sequence ID" value="ENSAMXP00000046981.1"/>
    <property type="gene ID" value="ENSAMXG00000030269.1"/>
</dbReference>
<reference evidence="13" key="4">
    <citation type="submission" date="2025-09" db="UniProtKB">
        <authorList>
            <consortium name="Ensembl"/>
        </authorList>
    </citation>
    <scope>IDENTIFICATION</scope>
</reference>
<keyword evidence="4" id="KW-0800">Toxin</keyword>
<keyword evidence="6 11" id="KW-0808">Transferase</keyword>
<keyword evidence="8 11" id="KW-0521">NADP</keyword>
<keyword evidence="12" id="KW-0812">Transmembrane</keyword>
<keyword evidence="5 11" id="KW-0328">Glycosyltransferase</keyword>
<protein>
    <recommendedName>
        <fullName evidence="11">NAD(P)(+)--arginine ADP-ribosyltransferase</fullName>
        <ecNumber evidence="11">2.4.2.31</ecNumber>
    </recommendedName>
    <alternativeName>
        <fullName evidence="11">Mono(ADP-ribosyl)transferase</fullName>
    </alternativeName>
</protein>
<comment type="catalytic activity">
    <reaction evidence="10 11">
        <text>L-arginyl-[protein] + NAD(+) = N(omega)-(ADP-D-ribosyl)-L-arginyl-[protein] + nicotinamide + H(+)</text>
        <dbReference type="Rhea" id="RHEA:19149"/>
        <dbReference type="Rhea" id="RHEA-COMP:10532"/>
        <dbReference type="Rhea" id="RHEA-COMP:15087"/>
        <dbReference type="ChEBI" id="CHEBI:15378"/>
        <dbReference type="ChEBI" id="CHEBI:17154"/>
        <dbReference type="ChEBI" id="CHEBI:29965"/>
        <dbReference type="ChEBI" id="CHEBI:57540"/>
        <dbReference type="ChEBI" id="CHEBI:142554"/>
        <dbReference type="EC" id="2.4.2.31"/>
    </reaction>
</comment>
<evidence type="ECO:0000256" key="5">
    <source>
        <dbReference type="ARBA" id="ARBA00022676"/>
    </source>
</evidence>
<evidence type="ECO:0000256" key="1">
    <source>
        <dbReference type="ARBA" id="ARBA00004613"/>
    </source>
</evidence>
<accession>A0A3B1JZ33</accession>
<keyword evidence="11" id="KW-0520">NAD</keyword>
<dbReference type="EC" id="2.4.2.31" evidence="11"/>
<reference evidence="13" key="3">
    <citation type="submission" date="2025-08" db="UniProtKB">
        <authorList>
            <consortium name="Ensembl"/>
        </authorList>
    </citation>
    <scope>IDENTIFICATION</scope>
</reference>
<evidence type="ECO:0000256" key="11">
    <source>
        <dbReference type="RuleBase" id="RU361228"/>
    </source>
</evidence>
<dbReference type="Gene3D" id="3.90.176.10">
    <property type="entry name" value="Toxin ADP-ribosyltransferase, Chain A, domain 1"/>
    <property type="match status" value="1"/>
</dbReference>
<dbReference type="GO" id="GO:0005576">
    <property type="term" value="C:extracellular region"/>
    <property type="evidence" value="ECO:0007669"/>
    <property type="project" value="UniProtKB-SubCell"/>
</dbReference>
<evidence type="ECO:0000256" key="8">
    <source>
        <dbReference type="ARBA" id="ARBA00022857"/>
    </source>
</evidence>
<feature type="transmembrane region" description="Helical" evidence="12">
    <location>
        <begin position="266"/>
        <end position="286"/>
    </location>
</feature>
<dbReference type="InterPro" id="IPR000768">
    <property type="entry name" value="ART"/>
</dbReference>
<dbReference type="PANTHER" id="PTHR10339:SF25">
    <property type="entry name" value="SECRETED EXOENZYME S"/>
    <property type="match status" value="1"/>
</dbReference>
<evidence type="ECO:0000256" key="10">
    <source>
        <dbReference type="ARBA" id="ARBA00047597"/>
    </source>
</evidence>
<evidence type="ECO:0000256" key="2">
    <source>
        <dbReference type="ARBA" id="ARBA00009558"/>
    </source>
</evidence>
<evidence type="ECO:0000256" key="6">
    <source>
        <dbReference type="ARBA" id="ARBA00022679"/>
    </source>
</evidence>
<keyword evidence="14" id="KW-1185">Reference proteome</keyword>
<dbReference type="AlphaFoldDB" id="A0A3B1JZ33"/>
<proteinExistence type="inferred from homology"/>
<evidence type="ECO:0000256" key="3">
    <source>
        <dbReference type="ARBA" id="ARBA00022525"/>
    </source>
</evidence>
<keyword evidence="9" id="KW-0843">Virulence</keyword>
<keyword evidence="7" id="KW-0548">Nucleotidyltransferase</keyword>
<dbReference type="InterPro" id="IPR050999">
    <property type="entry name" value="ADP-ribosyltransferase_ARG"/>
</dbReference>
<evidence type="ECO:0000256" key="7">
    <source>
        <dbReference type="ARBA" id="ARBA00022695"/>
    </source>
</evidence>
<dbReference type="GO" id="GO:0090729">
    <property type="term" value="F:toxin activity"/>
    <property type="evidence" value="ECO:0007669"/>
    <property type="project" value="UniProtKB-KW"/>
</dbReference>
<dbReference type="PANTHER" id="PTHR10339">
    <property type="entry name" value="ADP-RIBOSYLTRANSFERASE"/>
    <property type="match status" value="1"/>
</dbReference>
<organism evidence="13 14">
    <name type="scientific">Astyanax mexicanus</name>
    <name type="common">Blind cave fish</name>
    <name type="synonym">Astyanax fasciatus mexicanus</name>
    <dbReference type="NCBI Taxonomy" id="7994"/>
    <lineage>
        <taxon>Eukaryota</taxon>
        <taxon>Metazoa</taxon>
        <taxon>Chordata</taxon>
        <taxon>Craniata</taxon>
        <taxon>Vertebrata</taxon>
        <taxon>Euteleostomi</taxon>
        <taxon>Actinopterygii</taxon>
        <taxon>Neopterygii</taxon>
        <taxon>Teleostei</taxon>
        <taxon>Ostariophysi</taxon>
        <taxon>Characiformes</taxon>
        <taxon>Characoidei</taxon>
        <taxon>Acestrorhamphidae</taxon>
        <taxon>Acestrorhamphinae</taxon>
        <taxon>Astyanax</taxon>
    </lineage>
</organism>
<dbReference type="SUPFAM" id="SSF56399">
    <property type="entry name" value="ADP-ribosylation"/>
    <property type="match status" value="1"/>
</dbReference>
<keyword evidence="12" id="KW-0472">Membrane</keyword>
<dbReference type="GeneTree" id="ENSGT01030000234601"/>
<sequence>MRVWLLVEDILDHSSLQIISSSIVLDDYPDSVDDPFDGCKEKMRELIRSEYLEKELKAGDRFMRFNENWKKDTLHLQLKNVSDEELRNLTLRAYTGSFFSIMNTKMRTGKKDYMTTFGLISLHFLITDGIQHLNPKNNCQTTYRFGKEKYVIKGNKMRFGSFTSSSHNPNLRQFGRETCFIIETCFGADMSELSHFNEAEVLIPPYEEFNKDCGRKNNMNCELPNAGCVVCVCRAAALEIRMLKIIHLSSVLIVMSLLLLRCTHMSYILVYFLTLLFCPLCSCNIAKGINKCLCFIYILF</sequence>
<evidence type="ECO:0000256" key="4">
    <source>
        <dbReference type="ARBA" id="ARBA00022656"/>
    </source>
</evidence>
<reference evidence="14" key="2">
    <citation type="journal article" date="2014" name="Nat. Commun.">
        <title>The cavefish genome reveals candidate genes for eye loss.</title>
        <authorList>
            <person name="McGaugh S.E."/>
            <person name="Gross J.B."/>
            <person name="Aken B."/>
            <person name="Blin M."/>
            <person name="Borowsky R."/>
            <person name="Chalopin D."/>
            <person name="Hinaux H."/>
            <person name="Jeffery W.R."/>
            <person name="Keene A."/>
            <person name="Ma L."/>
            <person name="Minx P."/>
            <person name="Murphy D."/>
            <person name="O'Quin K.E."/>
            <person name="Retaux S."/>
            <person name="Rohner N."/>
            <person name="Searle S.M."/>
            <person name="Stahl B.A."/>
            <person name="Tabin C."/>
            <person name="Volff J.N."/>
            <person name="Yoshizawa M."/>
            <person name="Warren W.C."/>
        </authorList>
    </citation>
    <scope>NUCLEOTIDE SEQUENCE [LARGE SCALE GENOMIC DNA]</scope>
    <source>
        <strain evidence="14">female</strain>
    </source>
</reference>
<dbReference type="Pfam" id="PF01129">
    <property type="entry name" value="ART"/>
    <property type="match status" value="1"/>
</dbReference>
<evidence type="ECO:0000313" key="13">
    <source>
        <dbReference type="Ensembl" id="ENSAMXP00000046981.1"/>
    </source>
</evidence>
<dbReference type="GO" id="GO:0106274">
    <property type="term" value="F:NAD+-protein-arginine ADP-ribosyltransferase activity"/>
    <property type="evidence" value="ECO:0007669"/>
    <property type="project" value="UniProtKB-EC"/>
</dbReference>
<dbReference type="GO" id="GO:0003950">
    <property type="term" value="F:NAD+ poly-ADP-ribosyltransferase activity"/>
    <property type="evidence" value="ECO:0007669"/>
    <property type="project" value="TreeGrafter"/>
</dbReference>
<comment type="subcellular location">
    <subcellularLocation>
        <location evidence="1">Secreted</location>
    </subcellularLocation>
</comment>
<keyword evidence="12" id="KW-1133">Transmembrane helix</keyword>
<dbReference type="GO" id="GO:0016779">
    <property type="term" value="F:nucleotidyltransferase activity"/>
    <property type="evidence" value="ECO:0007669"/>
    <property type="project" value="UniProtKB-KW"/>
</dbReference>
<evidence type="ECO:0000256" key="12">
    <source>
        <dbReference type="SAM" id="Phobius"/>
    </source>
</evidence>
<keyword evidence="3" id="KW-0964">Secreted</keyword>
<evidence type="ECO:0000313" key="14">
    <source>
        <dbReference type="Proteomes" id="UP000018467"/>
    </source>
</evidence>
<evidence type="ECO:0000256" key="9">
    <source>
        <dbReference type="ARBA" id="ARBA00023026"/>
    </source>
</evidence>
<name>A0A3B1JZ33_ASTMX</name>
<reference evidence="14" key="1">
    <citation type="submission" date="2013-03" db="EMBL/GenBank/DDBJ databases">
        <authorList>
            <person name="Jeffery W."/>
            <person name="Warren W."/>
            <person name="Wilson R.K."/>
        </authorList>
    </citation>
    <scope>NUCLEOTIDE SEQUENCE</scope>
    <source>
        <strain evidence="14">female</strain>
    </source>
</reference>
<feature type="transmembrane region" description="Helical" evidence="12">
    <location>
        <begin position="242"/>
        <end position="260"/>
    </location>
</feature>
<dbReference type="PRINTS" id="PR00970">
    <property type="entry name" value="RIBTRNSFRASE"/>
</dbReference>
<dbReference type="Proteomes" id="UP000018467">
    <property type="component" value="Unassembled WGS sequence"/>
</dbReference>